<keyword evidence="4" id="KW-0808">Transferase</keyword>
<dbReference type="Gramene" id="OBART01G39530.1">
    <property type="protein sequence ID" value="OBART01G39530.1"/>
    <property type="gene ID" value="OBART01G39530"/>
</dbReference>
<feature type="compositionally biased region" description="Basic and acidic residues" evidence="17">
    <location>
        <begin position="1365"/>
        <end position="1377"/>
    </location>
</feature>
<keyword evidence="9 16" id="KW-0067">ATP-binding</keyword>
<dbReference type="InterPro" id="IPR014840">
    <property type="entry name" value="HRD"/>
</dbReference>
<feature type="compositionally biased region" description="Polar residues" evidence="17">
    <location>
        <begin position="852"/>
        <end position="861"/>
    </location>
</feature>
<dbReference type="Proteomes" id="UP000026960">
    <property type="component" value="Chromosome 1"/>
</dbReference>
<evidence type="ECO:0000259" key="19">
    <source>
        <dbReference type="PROSITE" id="PS50011"/>
    </source>
</evidence>
<evidence type="ECO:0000256" key="6">
    <source>
        <dbReference type="ARBA" id="ARBA00022729"/>
    </source>
</evidence>
<evidence type="ECO:0000256" key="4">
    <source>
        <dbReference type="ARBA" id="ARBA00022679"/>
    </source>
</evidence>
<evidence type="ECO:0000256" key="14">
    <source>
        <dbReference type="ARBA" id="ARBA00047899"/>
    </source>
</evidence>
<proteinExistence type="predicted"/>
<evidence type="ECO:0000256" key="16">
    <source>
        <dbReference type="PROSITE-ProRule" id="PRU10141"/>
    </source>
</evidence>
<evidence type="ECO:0000256" key="3">
    <source>
        <dbReference type="ARBA" id="ARBA00022527"/>
    </source>
</evidence>
<evidence type="ECO:0000256" key="18">
    <source>
        <dbReference type="SAM" id="Phobius"/>
    </source>
</evidence>
<feature type="transmembrane region" description="Helical" evidence="18">
    <location>
        <begin position="68"/>
        <end position="89"/>
    </location>
</feature>
<keyword evidence="12" id="KW-0675">Receptor</keyword>
<dbReference type="InterPro" id="IPR001245">
    <property type="entry name" value="Ser-Thr/Tyr_kinase_cat_dom"/>
</dbReference>
<evidence type="ECO:0000256" key="2">
    <source>
        <dbReference type="ARBA" id="ARBA00012513"/>
    </source>
</evidence>
<evidence type="ECO:0000256" key="7">
    <source>
        <dbReference type="ARBA" id="ARBA00022741"/>
    </source>
</evidence>
<dbReference type="FunFam" id="1.10.510.10:FF:002977">
    <property type="match status" value="1"/>
</dbReference>
<dbReference type="PROSITE" id="PS50011">
    <property type="entry name" value="PROTEIN_KINASE_DOM"/>
    <property type="match status" value="1"/>
</dbReference>
<feature type="compositionally biased region" description="Basic and acidic residues" evidence="17">
    <location>
        <begin position="725"/>
        <end position="757"/>
    </location>
</feature>
<reference evidence="20" key="2">
    <citation type="submission" date="2015-03" db="UniProtKB">
        <authorList>
            <consortium name="EnsemblPlants"/>
        </authorList>
    </citation>
    <scope>IDENTIFICATION</scope>
</reference>
<evidence type="ECO:0000313" key="20">
    <source>
        <dbReference type="EnsemblPlants" id="OBART01G39530.1"/>
    </source>
</evidence>
<dbReference type="EC" id="2.7.11.1" evidence="2"/>
<name>A0A0D3EX29_9ORYZ</name>
<evidence type="ECO:0000256" key="1">
    <source>
        <dbReference type="ARBA" id="ARBA00004479"/>
    </source>
</evidence>
<evidence type="ECO:0000256" key="5">
    <source>
        <dbReference type="ARBA" id="ARBA00022692"/>
    </source>
</evidence>
<dbReference type="HOGENOM" id="CLU_254822_0_0_1"/>
<evidence type="ECO:0000313" key="21">
    <source>
        <dbReference type="Proteomes" id="UP000026960"/>
    </source>
</evidence>
<feature type="region of interest" description="Disordered" evidence="17">
    <location>
        <begin position="836"/>
        <end position="884"/>
    </location>
</feature>
<keyword evidence="6" id="KW-0732">Signal</keyword>
<dbReference type="GO" id="GO:0004674">
    <property type="term" value="F:protein serine/threonine kinase activity"/>
    <property type="evidence" value="ECO:0007669"/>
    <property type="project" value="UniProtKB-KW"/>
</dbReference>
<feature type="region of interest" description="Disordered" evidence="17">
    <location>
        <begin position="700"/>
        <end position="763"/>
    </location>
</feature>
<dbReference type="PANTHER" id="PTHR47989">
    <property type="entry name" value="OS01G0750732 PROTEIN"/>
    <property type="match status" value="1"/>
</dbReference>
<dbReference type="InterPro" id="IPR011009">
    <property type="entry name" value="Kinase-like_dom_sf"/>
</dbReference>
<evidence type="ECO:0000256" key="12">
    <source>
        <dbReference type="ARBA" id="ARBA00023170"/>
    </source>
</evidence>
<dbReference type="PROSITE" id="PS00107">
    <property type="entry name" value="PROTEIN_KINASE_ATP"/>
    <property type="match status" value="1"/>
</dbReference>
<dbReference type="PaxDb" id="65489-OBART01G39530.1"/>
<dbReference type="FunFam" id="1.10.510.10:FF:000287">
    <property type="entry name" value="probable LRR receptor-like serine/threonine-protein kinase RKF3"/>
    <property type="match status" value="1"/>
</dbReference>
<evidence type="ECO:0000256" key="17">
    <source>
        <dbReference type="SAM" id="MobiDB-lite"/>
    </source>
</evidence>
<organism evidence="20">
    <name type="scientific">Oryza barthii</name>
    <dbReference type="NCBI Taxonomy" id="65489"/>
    <lineage>
        <taxon>Eukaryota</taxon>
        <taxon>Viridiplantae</taxon>
        <taxon>Streptophyta</taxon>
        <taxon>Embryophyta</taxon>
        <taxon>Tracheophyta</taxon>
        <taxon>Spermatophyta</taxon>
        <taxon>Magnoliopsida</taxon>
        <taxon>Liliopsida</taxon>
        <taxon>Poales</taxon>
        <taxon>Poaceae</taxon>
        <taxon>BOP clade</taxon>
        <taxon>Oryzoideae</taxon>
        <taxon>Oryzeae</taxon>
        <taxon>Oryzinae</taxon>
        <taxon>Oryza</taxon>
    </lineage>
</organism>
<dbReference type="Gene3D" id="3.30.200.20">
    <property type="entry name" value="Phosphorylase Kinase, domain 1"/>
    <property type="match status" value="1"/>
</dbReference>
<dbReference type="Pfam" id="PF07714">
    <property type="entry name" value="PK_Tyr_Ser-Thr"/>
    <property type="match status" value="1"/>
</dbReference>
<keyword evidence="7 16" id="KW-0547">Nucleotide-binding</keyword>
<feature type="region of interest" description="Disordered" evidence="17">
    <location>
        <begin position="1324"/>
        <end position="1377"/>
    </location>
</feature>
<dbReference type="Gene3D" id="1.10.510.10">
    <property type="entry name" value="Transferase(Phosphotransferase) domain 1"/>
    <property type="match status" value="2"/>
</dbReference>
<dbReference type="InterPro" id="IPR043891">
    <property type="entry name" value="SPARK"/>
</dbReference>
<dbReference type="GO" id="GO:0005524">
    <property type="term" value="F:ATP binding"/>
    <property type="evidence" value="ECO:0007669"/>
    <property type="project" value="UniProtKB-UniRule"/>
</dbReference>
<evidence type="ECO:0000256" key="11">
    <source>
        <dbReference type="ARBA" id="ARBA00023136"/>
    </source>
</evidence>
<protein>
    <recommendedName>
        <fullName evidence="2">non-specific serine/threonine protein kinase</fullName>
        <ecNumber evidence="2">2.7.11.1</ecNumber>
    </recommendedName>
</protein>
<dbReference type="PANTHER" id="PTHR47989:SF63">
    <property type="entry name" value="OS01G0883000 PROTEIN"/>
    <property type="match status" value="1"/>
</dbReference>
<dbReference type="eggNOG" id="KOG1187">
    <property type="taxonomic scope" value="Eukaryota"/>
</dbReference>
<dbReference type="Pfam" id="PF19160">
    <property type="entry name" value="SPARK"/>
    <property type="match status" value="1"/>
</dbReference>
<comment type="subcellular location">
    <subcellularLocation>
        <location evidence="1">Membrane</location>
        <topology evidence="1">Single-pass type I membrane protein</topology>
    </subcellularLocation>
</comment>
<evidence type="ECO:0000256" key="10">
    <source>
        <dbReference type="ARBA" id="ARBA00022989"/>
    </source>
</evidence>
<reference evidence="20" key="1">
    <citation type="journal article" date="2009" name="Rice">
        <title>De Novo Next Generation Sequencing of Plant Genomes.</title>
        <authorList>
            <person name="Rounsley S."/>
            <person name="Marri P.R."/>
            <person name="Yu Y."/>
            <person name="He R."/>
            <person name="Sisneros N."/>
            <person name="Goicoechea J.L."/>
            <person name="Lee S.J."/>
            <person name="Angelova A."/>
            <person name="Kudrna D."/>
            <person name="Luo M."/>
            <person name="Affourtit J."/>
            <person name="Desany B."/>
            <person name="Knight J."/>
            <person name="Niazi F."/>
            <person name="Egholm M."/>
            <person name="Wing R.A."/>
        </authorList>
    </citation>
    <scope>NUCLEOTIDE SEQUENCE [LARGE SCALE GENOMIC DNA]</scope>
    <source>
        <strain evidence="20">cv. IRGC 105608</strain>
    </source>
</reference>
<keyword evidence="11 18" id="KW-0472">Membrane</keyword>
<comment type="catalytic activity">
    <reaction evidence="15">
        <text>L-seryl-[protein] + ATP = O-phospho-L-seryl-[protein] + ADP + H(+)</text>
        <dbReference type="Rhea" id="RHEA:17989"/>
        <dbReference type="Rhea" id="RHEA-COMP:9863"/>
        <dbReference type="Rhea" id="RHEA-COMP:11604"/>
        <dbReference type="ChEBI" id="CHEBI:15378"/>
        <dbReference type="ChEBI" id="CHEBI:29999"/>
        <dbReference type="ChEBI" id="CHEBI:30616"/>
        <dbReference type="ChEBI" id="CHEBI:83421"/>
        <dbReference type="ChEBI" id="CHEBI:456216"/>
        <dbReference type="EC" id="2.7.11.1"/>
    </reaction>
</comment>
<evidence type="ECO:0000256" key="15">
    <source>
        <dbReference type="ARBA" id="ARBA00048679"/>
    </source>
</evidence>
<keyword evidence="3" id="KW-0723">Serine/threonine-protein kinase</keyword>
<feature type="compositionally biased region" description="Low complexity" evidence="17">
    <location>
        <begin position="713"/>
        <end position="723"/>
    </location>
</feature>
<evidence type="ECO:0000256" key="9">
    <source>
        <dbReference type="ARBA" id="ARBA00022840"/>
    </source>
</evidence>
<dbReference type="STRING" id="65489.A0A0D3EX29"/>
<accession>A0A0D3EX29</accession>
<feature type="binding site" evidence="16">
    <location>
        <position position="162"/>
    </location>
    <ligand>
        <name>ATP</name>
        <dbReference type="ChEBI" id="CHEBI:30616"/>
    </ligand>
</feature>
<dbReference type="InterPro" id="IPR017441">
    <property type="entry name" value="Protein_kinase_ATP_BS"/>
</dbReference>
<dbReference type="GO" id="GO:0016020">
    <property type="term" value="C:membrane"/>
    <property type="evidence" value="ECO:0007669"/>
    <property type="project" value="UniProtKB-SubCell"/>
</dbReference>
<keyword evidence="5 18" id="KW-0812">Transmembrane</keyword>
<feature type="domain" description="Protein kinase" evidence="19">
    <location>
        <begin position="133"/>
        <end position="458"/>
    </location>
</feature>
<dbReference type="SMART" id="SM00220">
    <property type="entry name" value="S_TKc"/>
    <property type="match status" value="1"/>
</dbReference>
<dbReference type="EnsemblPlants" id="OBART01G39530.1">
    <property type="protein sequence ID" value="OBART01G39530.1"/>
    <property type="gene ID" value="OBART01G39530"/>
</dbReference>
<keyword evidence="10 18" id="KW-1133">Transmembrane helix</keyword>
<keyword evidence="8" id="KW-0418">Kinase</keyword>
<evidence type="ECO:0000256" key="13">
    <source>
        <dbReference type="ARBA" id="ARBA00023180"/>
    </source>
</evidence>
<comment type="catalytic activity">
    <reaction evidence="14">
        <text>L-threonyl-[protein] + ATP = O-phospho-L-threonyl-[protein] + ADP + H(+)</text>
        <dbReference type="Rhea" id="RHEA:46608"/>
        <dbReference type="Rhea" id="RHEA-COMP:11060"/>
        <dbReference type="Rhea" id="RHEA-COMP:11605"/>
        <dbReference type="ChEBI" id="CHEBI:15378"/>
        <dbReference type="ChEBI" id="CHEBI:30013"/>
        <dbReference type="ChEBI" id="CHEBI:30616"/>
        <dbReference type="ChEBI" id="CHEBI:61977"/>
        <dbReference type="ChEBI" id="CHEBI:456216"/>
        <dbReference type="EC" id="2.7.11.1"/>
    </reaction>
</comment>
<dbReference type="PROSITE" id="PS00108">
    <property type="entry name" value="PROTEIN_KINASE_ST"/>
    <property type="match status" value="1"/>
</dbReference>
<sequence length="1393" mass="153682">MAIASTACPLDLGYVRSFPWDTAPCMPPVANQTACCTTLLSVLGVGLAARLRATGHFRLPSNHTNMAVATAIPVASALLVSVIAALLVWRRRQDSIRSKSRRLSGERRLSRPRPNVGSVLFSLGELAKATCGFAERNLIGRGGFGVVYRGVLDDGSVVAVKKMLDPDMEGGDEEFTNEVEIISHLRHRNLVPLRGCCISDDDADEGKQMFLVYDYMPNGSLDHYIFKDGGDGGRRPPPLSWAQRRGVVLDVARGLEYLHHGVKPGIYHRDIKATNILLGTDMRARVADFGLARRSREGQSHVTTRVAGTHGYLSPEYALYGQLTEKSDVYSFGVLVLEVMSGRRALDLSDPSGVVLITDWAWALVRAGRAAEVVAAALREREGPAGVHAMERFVLVGILCAHVTVACRPTMPEALRMLEGDMDVPDLPERPQPYGQRIAFDEGEANFSASSVLSGPFMDFGDMLRLLQHQREANNNNKKNKRCLGVGVDGRGGGGGGGVKEFAMGGRGMGAAAASGGGARACPEPGDLVHRPPHGNLKSSNVLVVFPAPGSGGDVVPVANLTDHRFYPLLLHHGHRLAAAKCSEFMRGRRLSSHADVFCLGLVLLEVVTGKVPVDEDDDLAEWAQLALSHEWSTDILDVEIVTDRDRHGDMLRLTEVALLCAAVEPEHWPMSAPSHRLVPTATAAAPHYLVPIATAAAPDRRCRRSPPPPQLLPTAATAASIRKAGREIRERERREEEGKERKDDMWVHPPESDPKDPAQPNRFNAVIEKIERLYMGKHSSDEEDLDDVPDDDQYDTEDSFIDDAELDEYFEVDNLRTKHDGYFVNKGKLEQIEAGTSANVAPKKRRRKDSSSGYIENNQVAPADYPSIGNMPGKSAARSGAHVGKKLTSSNIGSYGEYYHDDNRVVKNKTGAGVHKRKSMDFAMGSDTAAYTKISSKDMPYASSELNKAAGLQPTDYTHRSKTAEAYDYAYSAYRDRDTSMQLDFQQKRAYTGENRDPSNKIHRKEKHGMGEFSGMATTGALYSGQVMPITSRDGSGTKPKGTRLERAIRDLQKIAAEYRPPAIDINEVDPNGQVAVKRRLPPEVKQKLAKVARLSANHGKIQEHELMDRLMGIVGHLVQRRTLRRNMKEMVESGLSAKQEKADKFQRVKMEINEMIKSRVAAKAKVNEHHSGSADDFQIANDEKRYLKGKSVMDAALEDRICDLYDLYVEGMDEDKGPQSRKLYVELAELWPEGSMDNVGIKDAINRSKERRRSLYNQQKVRNEERMKRKRLAAAAKLQDGYPVVMQSALIQQVAQPPITNPVATYPVTDQGSKSFDRVREISASANPDDINRNTGEMKKKKRKPESDLVDTQANAMKGPSQHVEKNKPPKRADEAVETVLCLPFYDQQPS</sequence>
<dbReference type="InterPro" id="IPR000719">
    <property type="entry name" value="Prot_kinase_dom"/>
</dbReference>
<keyword evidence="21" id="KW-1185">Reference proteome</keyword>
<dbReference type="InterPro" id="IPR008271">
    <property type="entry name" value="Ser/Thr_kinase_AS"/>
</dbReference>
<keyword evidence="13" id="KW-0325">Glycoprotein</keyword>
<dbReference type="CDD" id="cd14066">
    <property type="entry name" value="STKc_IRAK"/>
    <property type="match status" value="1"/>
</dbReference>
<dbReference type="Pfam" id="PF08729">
    <property type="entry name" value="HUN"/>
    <property type="match status" value="1"/>
</dbReference>
<dbReference type="FunFam" id="3.30.200.20:FF:000492">
    <property type="entry name" value="probable receptor-like protein kinase At1g11050"/>
    <property type="match status" value="1"/>
</dbReference>
<dbReference type="SUPFAM" id="SSF56112">
    <property type="entry name" value="Protein kinase-like (PK-like)"/>
    <property type="match status" value="2"/>
</dbReference>
<evidence type="ECO:0000256" key="8">
    <source>
        <dbReference type="ARBA" id="ARBA00022777"/>
    </source>
</evidence>